<keyword evidence="1" id="KW-0732">Signal</keyword>
<dbReference type="AlphaFoldDB" id="A0A4Q5LIY0"/>
<dbReference type="RefSeq" id="WP_129877229.1">
    <property type="nucleotide sequence ID" value="NZ_SEWG01000005.1"/>
</dbReference>
<accession>A0A4Q5LIY0</accession>
<organism evidence="2 3">
    <name type="scientific">Mucilaginibacter terrigena</name>
    <dbReference type="NCBI Taxonomy" id="2492395"/>
    <lineage>
        <taxon>Bacteria</taxon>
        <taxon>Pseudomonadati</taxon>
        <taxon>Bacteroidota</taxon>
        <taxon>Sphingobacteriia</taxon>
        <taxon>Sphingobacteriales</taxon>
        <taxon>Sphingobacteriaceae</taxon>
        <taxon>Mucilaginibacter</taxon>
    </lineage>
</organism>
<dbReference type="EMBL" id="SEWG01000005">
    <property type="protein sequence ID" value="RYU89371.1"/>
    <property type="molecule type" value="Genomic_DNA"/>
</dbReference>
<proteinExistence type="predicted"/>
<comment type="caution">
    <text evidence="2">The sequence shown here is derived from an EMBL/GenBank/DDBJ whole genome shotgun (WGS) entry which is preliminary data.</text>
</comment>
<name>A0A4Q5LIY0_9SPHI</name>
<protein>
    <recommendedName>
        <fullName evidence="4">Lipoprotein</fullName>
    </recommendedName>
</protein>
<evidence type="ECO:0008006" key="4">
    <source>
        <dbReference type="Google" id="ProtNLM"/>
    </source>
</evidence>
<evidence type="ECO:0000313" key="2">
    <source>
        <dbReference type="EMBL" id="RYU89371.1"/>
    </source>
</evidence>
<evidence type="ECO:0000256" key="1">
    <source>
        <dbReference type="SAM" id="SignalP"/>
    </source>
</evidence>
<feature type="signal peptide" evidence="1">
    <location>
        <begin position="1"/>
        <end position="16"/>
    </location>
</feature>
<dbReference type="PROSITE" id="PS51257">
    <property type="entry name" value="PROKAR_LIPOPROTEIN"/>
    <property type="match status" value="1"/>
</dbReference>
<dbReference type="Proteomes" id="UP000293331">
    <property type="component" value="Unassembled WGS sequence"/>
</dbReference>
<gene>
    <name evidence="2" type="ORF">EWM62_13660</name>
</gene>
<keyword evidence="3" id="KW-1185">Reference proteome</keyword>
<sequence>MKKLLLLLSLIPLMMAACTSNGDKPAADTTALTTAAKSHLNSLNALPELITLNGVPLATADTFVSNFINKPSVYKSPTSIWFSKAYVDSLKALLYKEGADGFRIYFATYPNGHNVIITSTRETGVPDTHQDYFEHSSKFLKTADARGVVDYTGRKGATLYDPALKCPGTDNCNATYTHYLKCDEAAARVKNFTNDKFLTTSEWFDIEVLDNLSKELNGNSSADGIRIYYARNTNPTKNTHGFVITTTKPSGTNSSTHDDYYTCTTKFRDLDNGEQCPNNCNGVTWPKP</sequence>
<reference evidence="2 3" key="1">
    <citation type="submission" date="2019-02" db="EMBL/GenBank/DDBJ databases">
        <title>Bacterial novel species Mucilaginibacter sp. 17JY9-4 isolated from soil.</title>
        <authorList>
            <person name="Jung H.-Y."/>
        </authorList>
    </citation>
    <scope>NUCLEOTIDE SEQUENCE [LARGE SCALE GENOMIC DNA]</scope>
    <source>
        <strain evidence="2 3">17JY9-4</strain>
    </source>
</reference>
<dbReference type="OrthoDB" id="797391at2"/>
<evidence type="ECO:0000313" key="3">
    <source>
        <dbReference type="Proteomes" id="UP000293331"/>
    </source>
</evidence>
<feature type="chain" id="PRO_5020536843" description="Lipoprotein" evidence="1">
    <location>
        <begin position="17"/>
        <end position="288"/>
    </location>
</feature>